<protein>
    <submittedName>
        <fullName evidence="4">Response regulator receiver domain-containing protein</fullName>
    </submittedName>
</protein>
<feature type="modified residue" description="4-aspartylphosphate" evidence="2">
    <location>
        <position position="62"/>
    </location>
</feature>
<dbReference type="STRING" id="1416801.SAMN05192553_102290"/>
<dbReference type="RefSeq" id="WP_092171003.1">
    <property type="nucleotide sequence ID" value="NZ_FNZH01000002.1"/>
</dbReference>
<dbReference type="Proteomes" id="UP000199403">
    <property type="component" value="Unassembled WGS sequence"/>
</dbReference>
<dbReference type="EMBL" id="FNZH01000002">
    <property type="protein sequence ID" value="SEJ08098.1"/>
    <property type="molecule type" value="Genomic_DNA"/>
</dbReference>
<dbReference type="GO" id="GO:0000160">
    <property type="term" value="P:phosphorelay signal transduction system"/>
    <property type="evidence" value="ECO:0007669"/>
    <property type="project" value="InterPro"/>
</dbReference>
<name>A0A1H6VTU4_9BACT</name>
<dbReference type="Pfam" id="PF00072">
    <property type="entry name" value="Response_reg"/>
    <property type="match status" value="1"/>
</dbReference>
<keyword evidence="5" id="KW-1185">Reference proteome</keyword>
<keyword evidence="1 2" id="KW-0597">Phosphoprotein</keyword>
<accession>A0A1H6VTU4</accession>
<dbReference type="OrthoDB" id="9796457at2"/>
<gene>
    <name evidence="4" type="ORF">SAMN05192553_102290</name>
</gene>
<evidence type="ECO:0000313" key="5">
    <source>
        <dbReference type="Proteomes" id="UP000199403"/>
    </source>
</evidence>
<reference evidence="5" key="1">
    <citation type="submission" date="2016-10" db="EMBL/GenBank/DDBJ databases">
        <authorList>
            <person name="Varghese N."/>
            <person name="Submissions S."/>
        </authorList>
    </citation>
    <scope>NUCLEOTIDE SEQUENCE [LARGE SCALE GENOMIC DNA]</scope>
    <source>
        <strain evidence="5">IBRC-M 10761</strain>
    </source>
</reference>
<evidence type="ECO:0000313" key="4">
    <source>
        <dbReference type="EMBL" id="SEJ08098.1"/>
    </source>
</evidence>
<dbReference type="PANTHER" id="PTHR45339:SF3">
    <property type="entry name" value="HISTIDINE KINASE"/>
    <property type="match status" value="1"/>
</dbReference>
<dbReference type="CDD" id="cd17546">
    <property type="entry name" value="REC_hyHK_CKI1_RcsC-like"/>
    <property type="match status" value="1"/>
</dbReference>
<evidence type="ECO:0000259" key="3">
    <source>
        <dbReference type="PROSITE" id="PS50110"/>
    </source>
</evidence>
<dbReference type="InterPro" id="IPR011006">
    <property type="entry name" value="CheY-like_superfamily"/>
</dbReference>
<feature type="domain" description="Response regulatory" evidence="3">
    <location>
        <begin position="12"/>
        <end position="132"/>
    </location>
</feature>
<dbReference type="PROSITE" id="PS50110">
    <property type="entry name" value="RESPONSE_REGULATORY"/>
    <property type="match status" value="1"/>
</dbReference>
<proteinExistence type="predicted"/>
<organism evidence="4 5">
    <name type="scientific">Cyclobacterium xiamenense</name>
    <dbReference type="NCBI Taxonomy" id="1297121"/>
    <lineage>
        <taxon>Bacteria</taxon>
        <taxon>Pseudomonadati</taxon>
        <taxon>Bacteroidota</taxon>
        <taxon>Cytophagia</taxon>
        <taxon>Cytophagales</taxon>
        <taxon>Cyclobacteriaceae</taxon>
        <taxon>Cyclobacterium</taxon>
    </lineage>
</organism>
<evidence type="ECO:0000256" key="2">
    <source>
        <dbReference type="PROSITE-ProRule" id="PRU00169"/>
    </source>
</evidence>
<dbReference type="SUPFAM" id="SSF52172">
    <property type="entry name" value="CheY-like"/>
    <property type="match status" value="1"/>
</dbReference>
<dbReference type="Gene3D" id="3.40.50.2300">
    <property type="match status" value="1"/>
</dbReference>
<dbReference type="InterPro" id="IPR001789">
    <property type="entry name" value="Sig_transdc_resp-reg_receiver"/>
</dbReference>
<evidence type="ECO:0000256" key="1">
    <source>
        <dbReference type="ARBA" id="ARBA00022553"/>
    </source>
</evidence>
<sequence>MEKRIFDLGGKKLLIVDDDPVVRLLLKITLTSWKNTLFEVAADGAAALKRVATTGYDLILMDLQMPVLDGFETARAIRSGQVGISNQNIPIIAISADLSEGAKAKCLHLGIDEFLLKPLDTTTLYGSIQFQLGDRLRPGNLG</sequence>
<dbReference type="AlphaFoldDB" id="A0A1H6VTU4"/>
<dbReference type="SMART" id="SM00448">
    <property type="entry name" value="REC"/>
    <property type="match status" value="1"/>
</dbReference>
<dbReference type="PANTHER" id="PTHR45339">
    <property type="entry name" value="HYBRID SIGNAL TRANSDUCTION HISTIDINE KINASE J"/>
    <property type="match status" value="1"/>
</dbReference>